<gene>
    <name evidence="5" type="ORF">C5167_011481</name>
</gene>
<dbReference type="EMBL" id="CM010720">
    <property type="protein sequence ID" value="RZC67794.1"/>
    <property type="molecule type" value="Genomic_DNA"/>
</dbReference>
<dbReference type="PANTHER" id="PTHR31213:SF19">
    <property type="entry name" value="BET V I_MAJOR LATEX PROTEIN DOMAIN-CONTAINING PROTEIN"/>
    <property type="match status" value="1"/>
</dbReference>
<proteinExistence type="inferred from homology"/>
<dbReference type="SUPFAM" id="SSF55961">
    <property type="entry name" value="Bet v1-like"/>
    <property type="match status" value="1"/>
</dbReference>
<comment type="similarity">
    <text evidence="1">Belongs to the BetVI family.</text>
</comment>
<evidence type="ECO:0000256" key="3">
    <source>
        <dbReference type="SAM" id="MobiDB-lite"/>
    </source>
</evidence>
<evidence type="ECO:0000256" key="2">
    <source>
        <dbReference type="ARBA" id="ARBA00022589"/>
    </source>
</evidence>
<dbReference type="GO" id="GO:0010427">
    <property type="term" value="F:abscisic acid binding"/>
    <property type="evidence" value="ECO:0007669"/>
    <property type="project" value="TreeGrafter"/>
</dbReference>
<dbReference type="Gramene" id="RZC67794">
    <property type="protein sequence ID" value="RZC67794"/>
    <property type="gene ID" value="C5167_011481"/>
</dbReference>
<keyword evidence="6" id="KW-1185">Reference proteome</keyword>
<dbReference type="OrthoDB" id="1879545at2759"/>
<dbReference type="AlphaFoldDB" id="A0A4Y7K383"/>
<reference evidence="5 6" key="1">
    <citation type="journal article" date="2018" name="Science">
        <title>The opium poppy genome and morphinan production.</title>
        <authorList>
            <person name="Guo L."/>
            <person name="Winzer T."/>
            <person name="Yang X."/>
            <person name="Li Y."/>
            <person name="Ning Z."/>
            <person name="He Z."/>
            <person name="Teodor R."/>
            <person name="Lu Y."/>
            <person name="Bowser T.A."/>
            <person name="Graham I.A."/>
            <person name="Ye K."/>
        </authorList>
    </citation>
    <scope>NUCLEOTIDE SEQUENCE [LARGE SCALE GENOMIC DNA]</scope>
    <source>
        <strain evidence="6">cv. HN1</strain>
        <tissue evidence="5">Leaves</tissue>
    </source>
</reference>
<accession>A0A4Y7K383</accession>
<organism evidence="5 6">
    <name type="scientific">Papaver somniferum</name>
    <name type="common">Opium poppy</name>
    <dbReference type="NCBI Taxonomy" id="3469"/>
    <lineage>
        <taxon>Eukaryota</taxon>
        <taxon>Viridiplantae</taxon>
        <taxon>Streptophyta</taxon>
        <taxon>Embryophyta</taxon>
        <taxon>Tracheophyta</taxon>
        <taxon>Spermatophyta</taxon>
        <taxon>Magnoliopsida</taxon>
        <taxon>Ranunculales</taxon>
        <taxon>Papaveraceae</taxon>
        <taxon>Papaveroideae</taxon>
        <taxon>Papaver</taxon>
    </lineage>
</organism>
<dbReference type="PANTHER" id="PTHR31213">
    <property type="entry name" value="OS08G0374000 PROTEIN-RELATED"/>
    <property type="match status" value="1"/>
</dbReference>
<dbReference type="InterPro" id="IPR023393">
    <property type="entry name" value="START-like_dom_sf"/>
</dbReference>
<evidence type="ECO:0000259" key="4">
    <source>
        <dbReference type="Pfam" id="PF00407"/>
    </source>
</evidence>
<feature type="region of interest" description="Disordered" evidence="3">
    <location>
        <begin position="156"/>
        <end position="186"/>
    </location>
</feature>
<dbReference type="InterPro" id="IPR050279">
    <property type="entry name" value="Plant_def-hormone_signal"/>
</dbReference>
<dbReference type="Gene3D" id="3.30.530.20">
    <property type="match status" value="1"/>
</dbReference>
<feature type="compositionally biased region" description="Basic and acidic residues" evidence="3">
    <location>
        <begin position="164"/>
        <end position="186"/>
    </location>
</feature>
<dbReference type="GO" id="GO:0009820">
    <property type="term" value="P:alkaloid metabolic process"/>
    <property type="evidence" value="ECO:0007669"/>
    <property type="project" value="UniProtKB-KW"/>
</dbReference>
<evidence type="ECO:0000256" key="1">
    <source>
        <dbReference type="ARBA" id="ARBA00009744"/>
    </source>
</evidence>
<dbReference type="Pfam" id="PF00407">
    <property type="entry name" value="Bet_v_1"/>
    <property type="match status" value="1"/>
</dbReference>
<dbReference type="InterPro" id="IPR000916">
    <property type="entry name" value="Bet_v_I/MLP"/>
</dbReference>
<sequence>MRYELINEFDVNASADDVWEVYSSPNLPKLIVDLLPGVFERIDFIEGNGGLGTVLRLVYPPGTVPRTYKEKFVTIDKSKRLKEVQQIEGGYLDMGVTFYMDSFHIIEKVGCDSCTIKSTTKYEINDDELAKKVSPLISVDSLVNMARGISKYVLKNQSHKHQPKKEVHEHGHPSADEGKHVHPGSE</sequence>
<dbReference type="GO" id="GO:0038023">
    <property type="term" value="F:signaling receptor activity"/>
    <property type="evidence" value="ECO:0007669"/>
    <property type="project" value="TreeGrafter"/>
</dbReference>
<feature type="domain" description="Bet v I/Major latex protein" evidence="4">
    <location>
        <begin position="4"/>
        <end position="155"/>
    </location>
</feature>
<dbReference type="GO" id="GO:0009738">
    <property type="term" value="P:abscisic acid-activated signaling pathway"/>
    <property type="evidence" value="ECO:0007669"/>
    <property type="project" value="TreeGrafter"/>
</dbReference>
<dbReference type="GO" id="GO:0005737">
    <property type="term" value="C:cytoplasm"/>
    <property type="evidence" value="ECO:0007669"/>
    <property type="project" value="TreeGrafter"/>
</dbReference>
<name>A0A4Y7K383_PAPSO</name>
<dbReference type="GO" id="GO:0006952">
    <property type="term" value="P:defense response"/>
    <property type="evidence" value="ECO:0007669"/>
    <property type="project" value="InterPro"/>
</dbReference>
<dbReference type="GO" id="GO:0005634">
    <property type="term" value="C:nucleus"/>
    <property type="evidence" value="ECO:0007669"/>
    <property type="project" value="TreeGrafter"/>
</dbReference>
<dbReference type="GO" id="GO:0004864">
    <property type="term" value="F:protein phosphatase inhibitor activity"/>
    <property type="evidence" value="ECO:0007669"/>
    <property type="project" value="TreeGrafter"/>
</dbReference>
<keyword evidence="2" id="KW-0017">Alkaloid metabolism</keyword>
<dbReference type="Proteomes" id="UP000316621">
    <property type="component" value="Chromosome 6"/>
</dbReference>
<evidence type="ECO:0000313" key="5">
    <source>
        <dbReference type="EMBL" id="RZC67794.1"/>
    </source>
</evidence>
<evidence type="ECO:0000313" key="6">
    <source>
        <dbReference type="Proteomes" id="UP000316621"/>
    </source>
</evidence>
<dbReference type="OMA" id="DIIERTH"/>
<dbReference type="CDD" id="cd07816">
    <property type="entry name" value="Bet_v1-like"/>
    <property type="match status" value="1"/>
</dbReference>
<protein>
    <recommendedName>
        <fullName evidence="4">Bet v I/Major latex protein domain-containing protein</fullName>
    </recommendedName>
</protein>